<comment type="cofactor">
    <cofactor evidence="1">
        <name>Mg(2+)</name>
        <dbReference type="ChEBI" id="CHEBI:18420"/>
    </cofactor>
</comment>
<dbReference type="GO" id="GO:0080042">
    <property type="term" value="F:ADP-glucose pyrophosphohydrolase activity"/>
    <property type="evidence" value="ECO:0007669"/>
    <property type="project" value="TreeGrafter"/>
</dbReference>
<evidence type="ECO:0000256" key="1">
    <source>
        <dbReference type="ARBA" id="ARBA00001946"/>
    </source>
</evidence>
<evidence type="ECO:0000256" key="2">
    <source>
        <dbReference type="ARBA" id="ARBA00022801"/>
    </source>
</evidence>
<gene>
    <name evidence="4" type="ORF">SPPG_04129</name>
</gene>
<dbReference type="InParanoid" id="A0A0L0HHU4"/>
<dbReference type="InterPro" id="IPR000086">
    <property type="entry name" value="NUDIX_hydrolase_dom"/>
</dbReference>
<sequence>MILPHRVLCCRLSPASICSNFSRTMATSSSRTLRIGSFTVPLTVKENSGIDLDEVEQFPAFKDWVAAFGKEMKESPVASRVAVEKVVITDIDYFKSGKVGFVKFRTDVKWSDAGDGRIPGIVFSRGGAVAILVIIKASNPRTADDEEERVVLTVQPRIPIASLAFSEIPAGMLDGERKFAGAAARELEEECGIQIREDELTDLTDLTFGMGTDLRNVGVYPSPGGSDEFIKLLLCRKQLPIEDIRRLEGRKGGLREEGERIDVKLVKLKDLWRSTRDMKALSALTLYDRCLTAGLISKI</sequence>
<dbReference type="GO" id="GO:0080041">
    <property type="term" value="F:ADP-ribose pyrophosphohydrolase activity"/>
    <property type="evidence" value="ECO:0007669"/>
    <property type="project" value="TreeGrafter"/>
</dbReference>
<evidence type="ECO:0000313" key="4">
    <source>
        <dbReference type="EMBL" id="KND01036.1"/>
    </source>
</evidence>
<dbReference type="eggNOG" id="KOG3041">
    <property type="taxonomic scope" value="Eukaryota"/>
</dbReference>
<protein>
    <recommendedName>
        <fullName evidence="3">Nudix hydrolase domain-containing protein</fullName>
    </recommendedName>
</protein>
<feature type="domain" description="Nudix hydrolase" evidence="3">
    <location>
        <begin position="124"/>
        <end position="288"/>
    </location>
</feature>
<dbReference type="OMA" id="GCDEFIP"/>
<dbReference type="RefSeq" id="XP_016609075.1">
    <property type="nucleotide sequence ID" value="XM_016752375.1"/>
</dbReference>
<organism evidence="4 5">
    <name type="scientific">Spizellomyces punctatus (strain DAOM BR117)</name>
    <dbReference type="NCBI Taxonomy" id="645134"/>
    <lineage>
        <taxon>Eukaryota</taxon>
        <taxon>Fungi</taxon>
        <taxon>Fungi incertae sedis</taxon>
        <taxon>Chytridiomycota</taxon>
        <taxon>Chytridiomycota incertae sedis</taxon>
        <taxon>Chytridiomycetes</taxon>
        <taxon>Spizellomycetales</taxon>
        <taxon>Spizellomycetaceae</taxon>
        <taxon>Spizellomyces</taxon>
    </lineage>
</organism>
<dbReference type="PANTHER" id="PTHR11839">
    <property type="entry name" value="UDP/ADP-SUGAR PYROPHOSPHATASE"/>
    <property type="match status" value="1"/>
</dbReference>
<dbReference type="OrthoDB" id="10249920at2759"/>
<keyword evidence="5" id="KW-1185">Reference proteome</keyword>
<proteinExistence type="predicted"/>
<dbReference type="InterPro" id="IPR015797">
    <property type="entry name" value="NUDIX_hydrolase-like_dom_sf"/>
</dbReference>
<dbReference type="Gene3D" id="3.90.79.10">
    <property type="entry name" value="Nucleoside Triphosphate Pyrophosphohydrolase"/>
    <property type="match status" value="1"/>
</dbReference>
<dbReference type="GO" id="GO:0019693">
    <property type="term" value="P:ribose phosphate metabolic process"/>
    <property type="evidence" value="ECO:0007669"/>
    <property type="project" value="TreeGrafter"/>
</dbReference>
<name>A0A0L0HHU4_SPIPD</name>
<dbReference type="PROSITE" id="PS51462">
    <property type="entry name" value="NUDIX"/>
    <property type="match status" value="1"/>
</dbReference>
<dbReference type="CDD" id="cd03424">
    <property type="entry name" value="NUDIX_ADPRase_Nudt5_UGPPase_Nudt14"/>
    <property type="match status" value="1"/>
</dbReference>
<dbReference type="PANTHER" id="PTHR11839:SF18">
    <property type="entry name" value="NUDIX HYDROLASE DOMAIN-CONTAINING PROTEIN"/>
    <property type="match status" value="1"/>
</dbReference>
<reference evidence="4 5" key="1">
    <citation type="submission" date="2009-08" db="EMBL/GenBank/DDBJ databases">
        <title>The Genome Sequence of Spizellomyces punctatus strain DAOM BR117.</title>
        <authorList>
            <consortium name="The Broad Institute Genome Sequencing Platform"/>
            <person name="Russ C."/>
            <person name="Cuomo C."/>
            <person name="Shea T."/>
            <person name="Young S.K."/>
            <person name="Zeng Q."/>
            <person name="Koehrsen M."/>
            <person name="Haas B."/>
            <person name="Borodovsky M."/>
            <person name="Guigo R."/>
            <person name="Alvarado L."/>
            <person name="Berlin A."/>
            <person name="Bochicchio J."/>
            <person name="Borenstein D."/>
            <person name="Chapman S."/>
            <person name="Chen Z."/>
            <person name="Engels R."/>
            <person name="Freedman E."/>
            <person name="Gellesch M."/>
            <person name="Goldberg J."/>
            <person name="Griggs A."/>
            <person name="Gujja S."/>
            <person name="Heiman D."/>
            <person name="Hepburn T."/>
            <person name="Howarth C."/>
            <person name="Jen D."/>
            <person name="Larson L."/>
            <person name="Lewis B."/>
            <person name="Mehta T."/>
            <person name="Park D."/>
            <person name="Pearson M."/>
            <person name="Roberts A."/>
            <person name="Saif S."/>
            <person name="Shenoy N."/>
            <person name="Sisk P."/>
            <person name="Stolte C."/>
            <person name="Sykes S."/>
            <person name="Thomson T."/>
            <person name="Walk T."/>
            <person name="White J."/>
            <person name="Yandava C."/>
            <person name="Burger G."/>
            <person name="Gray M.W."/>
            <person name="Holland P.W.H."/>
            <person name="King N."/>
            <person name="Lang F.B.F."/>
            <person name="Roger A.J."/>
            <person name="Ruiz-Trillo I."/>
            <person name="Lander E."/>
            <person name="Nusbaum C."/>
        </authorList>
    </citation>
    <scope>NUCLEOTIDE SEQUENCE [LARGE SCALE GENOMIC DNA]</scope>
    <source>
        <strain evidence="4 5">DAOM BR117</strain>
    </source>
</reference>
<dbReference type="EMBL" id="KQ257455">
    <property type="protein sequence ID" value="KND01036.1"/>
    <property type="molecule type" value="Genomic_DNA"/>
</dbReference>
<evidence type="ECO:0000313" key="5">
    <source>
        <dbReference type="Proteomes" id="UP000053201"/>
    </source>
</evidence>
<dbReference type="STRING" id="645134.A0A0L0HHU4"/>
<dbReference type="GeneID" id="27687596"/>
<dbReference type="AlphaFoldDB" id="A0A0L0HHU4"/>
<evidence type="ECO:0000259" key="3">
    <source>
        <dbReference type="PROSITE" id="PS51462"/>
    </source>
</evidence>
<dbReference type="GO" id="GO:0006753">
    <property type="term" value="P:nucleoside phosphate metabolic process"/>
    <property type="evidence" value="ECO:0007669"/>
    <property type="project" value="TreeGrafter"/>
</dbReference>
<dbReference type="SUPFAM" id="SSF55811">
    <property type="entry name" value="Nudix"/>
    <property type="match status" value="1"/>
</dbReference>
<dbReference type="Proteomes" id="UP000053201">
    <property type="component" value="Unassembled WGS sequence"/>
</dbReference>
<accession>A0A0L0HHU4</accession>
<keyword evidence="2" id="KW-0378">Hydrolase</keyword>
<dbReference type="Pfam" id="PF00293">
    <property type="entry name" value="NUDIX"/>
    <property type="match status" value="1"/>
</dbReference>
<dbReference type="VEuPathDB" id="FungiDB:SPPG_04129"/>